<dbReference type="SUPFAM" id="SSF55729">
    <property type="entry name" value="Acyl-CoA N-acyltransferases (Nat)"/>
    <property type="match status" value="2"/>
</dbReference>
<proteinExistence type="predicted"/>
<evidence type="ECO:0000256" key="1">
    <source>
        <dbReference type="ARBA" id="ARBA00022679"/>
    </source>
</evidence>
<keyword evidence="1" id="KW-0808">Transferase</keyword>
<gene>
    <name evidence="4" type="ORF">GCM10009863_55790</name>
</gene>
<dbReference type="RefSeq" id="WP_344569681.1">
    <property type="nucleotide sequence ID" value="NZ_BAAARJ010000021.1"/>
</dbReference>
<dbReference type="PROSITE" id="PS51186">
    <property type="entry name" value="GNAT"/>
    <property type="match status" value="2"/>
</dbReference>
<name>A0ABP6D0E4_9ACTN</name>
<evidence type="ECO:0000313" key="5">
    <source>
        <dbReference type="Proteomes" id="UP001501447"/>
    </source>
</evidence>
<dbReference type="InterPro" id="IPR050832">
    <property type="entry name" value="Bact_Acetyltransf"/>
</dbReference>
<dbReference type="EMBL" id="BAAARJ010000021">
    <property type="protein sequence ID" value="GAA2632602.1"/>
    <property type="molecule type" value="Genomic_DNA"/>
</dbReference>
<dbReference type="PANTHER" id="PTHR43877:SF1">
    <property type="entry name" value="ACETYLTRANSFERASE"/>
    <property type="match status" value="1"/>
</dbReference>
<dbReference type="Gene3D" id="3.40.630.30">
    <property type="match status" value="1"/>
</dbReference>
<dbReference type="PANTHER" id="PTHR43877">
    <property type="entry name" value="AMINOALKYLPHOSPHONATE N-ACETYLTRANSFERASE-RELATED-RELATED"/>
    <property type="match status" value="1"/>
</dbReference>
<evidence type="ECO:0000313" key="4">
    <source>
        <dbReference type="EMBL" id="GAA2632602.1"/>
    </source>
</evidence>
<feature type="domain" description="N-acetyltransferase" evidence="3">
    <location>
        <begin position="3"/>
        <end position="156"/>
    </location>
</feature>
<keyword evidence="2" id="KW-0012">Acyltransferase</keyword>
<evidence type="ECO:0000256" key="2">
    <source>
        <dbReference type="ARBA" id="ARBA00023315"/>
    </source>
</evidence>
<evidence type="ECO:0000259" key="3">
    <source>
        <dbReference type="PROSITE" id="PS51186"/>
    </source>
</evidence>
<sequence length="307" mass="33101">MTPTVRTFRPQDAGAVAAIRRTAVPHLVCTAEALLWQVTHAPVSQGLRWLVAEEANGTLTGCADAGLVAGSTEPGQAFLHTAVLPDTSGAGAGSALAAAGEAYLATLRARRVHTWVTDTPRARGFAERRGYVRSRLARFLGLDLRRAALPEAPGAMPDGFVLRTVADFGTRLRPLYEADLECSADEPGDVRVGTVPYEEWLRLNWQRPDWDPELSGVVMAGAEVAAYSVAQTDGIDRYWSGMTGTRRAYRGRGLARLAKAAALRRARAAGYAHAFTGNDATNTPMLAVNHRLGYTEAGAEWRYVKEL</sequence>
<keyword evidence="5" id="KW-1185">Reference proteome</keyword>
<organism evidence="4 5">
    <name type="scientific">Streptomyces axinellae</name>
    <dbReference type="NCBI Taxonomy" id="552788"/>
    <lineage>
        <taxon>Bacteria</taxon>
        <taxon>Bacillati</taxon>
        <taxon>Actinomycetota</taxon>
        <taxon>Actinomycetes</taxon>
        <taxon>Kitasatosporales</taxon>
        <taxon>Streptomycetaceae</taxon>
        <taxon>Streptomyces</taxon>
    </lineage>
</organism>
<reference evidence="5" key="1">
    <citation type="journal article" date="2019" name="Int. J. Syst. Evol. Microbiol.">
        <title>The Global Catalogue of Microorganisms (GCM) 10K type strain sequencing project: providing services to taxonomists for standard genome sequencing and annotation.</title>
        <authorList>
            <consortium name="The Broad Institute Genomics Platform"/>
            <consortium name="The Broad Institute Genome Sequencing Center for Infectious Disease"/>
            <person name="Wu L."/>
            <person name="Ma J."/>
        </authorList>
    </citation>
    <scope>NUCLEOTIDE SEQUENCE [LARGE SCALE GENOMIC DNA]</scope>
    <source>
        <strain evidence="5">JCM 16373</strain>
    </source>
</reference>
<dbReference type="Proteomes" id="UP001501447">
    <property type="component" value="Unassembled WGS sequence"/>
</dbReference>
<accession>A0ABP6D0E4</accession>
<protein>
    <submittedName>
        <fullName evidence="4">GNAT family N-acetyltransferase</fullName>
    </submittedName>
</protein>
<comment type="caution">
    <text evidence="4">The sequence shown here is derived from an EMBL/GenBank/DDBJ whole genome shotgun (WGS) entry which is preliminary data.</text>
</comment>
<dbReference type="InterPro" id="IPR016181">
    <property type="entry name" value="Acyl_CoA_acyltransferase"/>
</dbReference>
<dbReference type="InterPro" id="IPR000182">
    <property type="entry name" value="GNAT_dom"/>
</dbReference>
<feature type="domain" description="N-acetyltransferase" evidence="3">
    <location>
        <begin position="170"/>
        <end position="307"/>
    </location>
</feature>
<dbReference type="Pfam" id="PF00583">
    <property type="entry name" value="Acetyltransf_1"/>
    <property type="match status" value="2"/>
</dbReference>